<reference evidence="3" key="3">
    <citation type="submission" date="2015-06" db="UniProtKB">
        <authorList>
            <consortium name="EnsemblProtists"/>
        </authorList>
    </citation>
    <scope>IDENTIFICATION</scope>
</reference>
<evidence type="ECO:0000313" key="4">
    <source>
        <dbReference type="Proteomes" id="UP000011087"/>
    </source>
</evidence>
<dbReference type="EMBL" id="JH993033">
    <property type="protein sequence ID" value="EKX40270.1"/>
    <property type="molecule type" value="Genomic_DNA"/>
</dbReference>
<sequence length="207" mass="22162">MQVKAMLVEISLAFQDFGSQQPGDREERLLLLLPSASFCRSQFEGMCEDEPRRTTCLQDGGVCVSIADEREEAARREQGAGEGEAAFLDNEMMWNNMMVLSMIAGEYTSRHLKTKSLPPQVSSTLASYSIFSFSAAARSFILHLVVLAILQQPTASRVLDEFLFLHQLAKQPPTCAPSMFVPVLEEGGGGGGGGGGRGGGGGGKKGL</sequence>
<accession>L1IWR6</accession>
<dbReference type="RefSeq" id="XP_005827250.1">
    <property type="nucleotide sequence ID" value="XM_005827193.1"/>
</dbReference>
<proteinExistence type="predicted"/>
<organism evidence="2">
    <name type="scientific">Guillardia theta (strain CCMP2712)</name>
    <name type="common">Cryptophyte</name>
    <dbReference type="NCBI Taxonomy" id="905079"/>
    <lineage>
        <taxon>Eukaryota</taxon>
        <taxon>Cryptophyceae</taxon>
        <taxon>Pyrenomonadales</taxon>
        <taxon>Geminigeraceae</taxon>
        <taxon>Guillardia</taxon>
    </lineage>
</organism>
<protein>
    <submittedName>
        <fullName evidence="2 3">Uncharacterized protein</fullName>
    </submittedName>
</protein>
<dbReference type="Proteomes" id="UP000011087">
    <property type="component" value="Unassembled WGS sequence"/>
</dbReference>
<feature type="non-terminal residue" evidence="2">
    <location>
        <position position="1"/>
    </location>
</feature>
<name>L1IWR6_GUITC</name>
<dbReference type="KEGG" id="gtt:GUITHDRAFT_154210"/>
<reference evidence="2 4" key="1">
    <citation type="journal article" date="2012" name="Nature">
        <title>Algal genomes reveal evolutionary mosaicism and the fate of nucleomorphs.</title>
        <authorList>
            <consortium name="DOE Joint Genome Institute"/>
            <person name="Curtis B.A."/>
            <person name="Tanifuji G."/>
            <person name="Burki F."/>
            <person name="Gruber A."/>
            <person name="Irimia M."/>
            <person name="Maruyama S."/>
            <person name="Arias M.C."/>
            <person name="Ball S.G."/>
            <person name="Gile G.H."/>
            <person name="Hirakawa Y."/>
            <person name="Hopkins J.F."/>
            <person name="Kuo A."/>
            <person name="Rensing S.A."/>
            <person name="Schmutz J."/>
            <person name="Symeonidi A."/>
            <person name="Elias M."/>
            <person name="Eveleigh R.J."/>
            <person name="Herman E.K."/>
            <person name="Klute M.J."/>
            <person name="Nakayama T."/>
            <person name="Obornik M."/>
            <person name="Reyes-Prieto A."/>
            <person name="Armbrust E.V."/>
            <person name="Aves S.J."/>
            <person name="Beiko R.G."/>
            <person name="Coutinho P."/>
            <person name="Dacks J.B."/>
            <person name="Durnford D.G."/>
            <person name="Fast N.M."/>
            <person name="Green B.R."/>
            <person name="Grisdale C.J."/>
            <person name="Hempel F."/>
            <person name="Henrissat B."/>
            <person name="Hoppner M.P."/>
            <person name="Ishida K."/>
            <person name="Kim E."/>
            <person name="Koreny L."/>
            <person name="Kroth P.G."/>
            <person name="Liu Y."/>
            <person name="Malik S.B."/>
            <person name="Maier U.G."/>
            <person name="McRose D."/>
            <person name="Mock T."/>
            <person name="Neilson J.A."/>
            <person name="Onodera N.T."/>
            <person name="Poole A.M."/>
            <person name="Pritham E.J."/>
            <person name="Richards T.A."/>
            <person name="Rocap G."/>
            <person name="Roy S.W."/>
            <person name="Sarai C."/>
            <person name="Schaack S."/>
            <person name="Shirato S."/>
            <person name="Slamovits C.H."/>
            <person name="Spencer D.F."/>
            <person name="Suzuki S."/>
            <person name="Worden A.Z."/>
            <person name="Zauner S."/>
            <person name="Barry K."/>
            <person name="Bell C."/>
            <person name="Bharti A.K."/>
            <person name="Crow J.A."/>
            <person name="Grimwood J."/>
            <person name="Kramer R."/>
            <person name="Lindquist E."/>
            <person name="Lucas S."/>
            <person name="Salamov A."/>
            <person name="McFadden G.I."/>
            <person name="Lane C.E."/>
            <person name="Keeling P.J."/>
            <person name="Gray M.W."/>
            <person name="Grigoriev I.V."/>
            <person name="Archibald J.M."/>
        </authorList>
    </citation>
    <scope>NUCLEOTIDE SEQUENCE</scope>
    <source>
        <strain evidence="2 4">CCMP2712</strain>
    </source>
</reference>
<keyword evidence="4" id="KW-1185">Reference proteome</keyword>
<feature type="region of interest" description="Disordered" evidence="1">
    <location>
        <begin position="187"/>
        <end position="207"/>
    </location>
</feature>
<evidence type="ECO:0000256" key="1">
    <source>
        <dbReference type="SAM" id="MobiDB-lite"/>
    </source>
</evidence>
<dbReference type="HOGENOM" id="CLU_1329369_0_0_1"/>
<dbReference type="PaxDb" id="55529-EKX40270"/>
<evidence type="ECO:0000313" key="2">
    <source>
        <dbReference type="EMBL" id="EKX40270.1"/>
    </source>
</evidence>
<dbReference type="EnsemblProtists" id="EKX40270">
    <property type="protein sequence ID" value="EKX40270"/>
    <property type="gene ID" value="GUITHDRAFT_154210"/>
</dbReference>
<evidence type="ECO:0000313" key="3">
    <source>
        <dbReference type="EnsemblProtists" id="EKX40270"/>
    </source>
</evidence>
<dbReference type="AlphaFoldDB" id="L1IWR6"/>
<dbReference type="GeneID" id="17296972"/>
<reference evidence="4" key="2">
    <citation type="submission" date="2012-11" db="EMBL/GenBank/DDBJ databases">
        <authorList>
            <person name="Kuo A."/>
            <person name="Curtis B.A."/>
            <person name="Tanifuji G."/>
            <person name="Burki F."/>
            <person name="Gruber A."/>
            <person name="Irimia M."/>
            <person name="Maruyama S."/>
            <person name="Arias M.C."/>
            <person name="Ball S.G."/>
            <person name="Gile G.H."/>
            <person name="Hirakawa Y."/>
            <person name="Hopkins J.F."/>
            <person name="Rensing S.A."/>
            <person name="Schmutz J."/>
            <person name="Symeonidi A."/>
            <person name="Elias M."/>
            <person name="Eveleigh R.J."/>
            <person name="Herman E.K."/>
            <person name="Klute M.J."/>
            <person name="Nakayama T."/>
            <person name="Obornik M."/>
            <person name="Reyes-Prieto A."/>
            <person name="Armbrust E.V."/>
            <person name="Aves S.J."/>
            <person name="Beiko R.G."/>
            <person name="Coutinho P."/>
            <person name="Dacks J.B."/>
            <person name="Durnford D.G."/>
            <person name="Fast N.M."/>
            <person name="Green B.R."/>
            <person name="Grisdale C."/>
            <person name="Hempe F."/>
            <person name="Henrissat B."/>
            <person name="Hoppner M.P."/>
            <person name="Ishida K.-I."/>
            <person name="Kim E."/>
            <person name="Koreny L."/>
            <person name="Kroth P.G."/>
            <person name="Liu Y."/>
            <person name="Malik S.-B."/>
            <person name="Maier U.G."/>
            <person name="McRose D."/>
            <person name="Mock T."/>
            <person name="Neilson J.A."/>
            <person name="Onodera N.T."/>
            <person name="Poole A.M."/>
            <person name="Pritham E.J."/>
            <person name="Richards T.A."/>
            <person name="Rocap G."/>
            <person name="Roy S.W."/>
            <person name="Sarai C."/>
            <person name="Schaack S."/>
            <person name="Shirato S."/>
            <person name="Slamovits C.H."/>
            <person name="Spencer D.F."/>
            <person name="Suzuki S."/>
            <person name="Worden A.Z."/>
            <person name="Zauner S."/>
            <person name="Barry K."/>
            <person name="Bell C."/>
            <person name="Bharti A.K."/>
            <person name="Crow J.A."/>
            <person name="Grimwood J."/>
            <person name="Kramer R."/>
            <person name="Lindquist E."/>
            <person name="Lucas S."/>
            <person name="Salamov A."/>
            <person name="McFadden G.I."/>
            <person name="Lane C.E."/>
            <person name="Keeling P.J."/>
            <person name="Gray M.W."/>
            <person name="Grigoriev I.V."/>
            <person name="Archibald J.M."/>
        </authorList>
    </citation>
    <scope>NUCLEOTIDE SEQUENCE</scope>
    <source>
        <strain evidence="4">CCMP2712</strain>
    </source>
</reference>
<gene>
    <name evidence="2" type="ORF">GUITHDRAFT_154210</name>
</gene>